<dbReference type="GO" id="GO:0016020">
    <property type="term" value="C:membrane"/>
    <property type="evidence" value="ECO:0007669"/>
    <property type="project" value="UniProtKB-SubCell"/>
</dbReference>
<feature type="transmembrane region" description="Helical" evidence="11">
    <location>
        <begin position="342"/>
        <end position="360"/>
    </location>
</feature>
<reference evidence="13 14" key="1">
    <citation type="journal article" date="2019" name="Front. Genet.">
        <title>Whole-Genome Sequencing of the Opportunistic Yeast Pathogen Candida inconspicua Uncovers Its Hybrid Origin.</title>
        <authorList>
            <person name="Mixao V."/>
            <person name="Hansen A.P."/>
            <person name="Saus E."/>
            <person name="Boekhout T."/>
            <person name="Lass-Florl C."/>
            <person name="Gabaldon T."/>
        </authorList>
    </citation>
    <scope>NUCLEOTIDE SEQUENCE [LARGE SCALE GENOMIC DNA]</scope>
    <source>
        <strain evidence="13 14">CBS 180</strain>
    </source>
</reference>
<evidence type="ECO:0000256" key="2">
    <source>
        <dbReference type="ARBA" id="ARBA00005585"/>
    </source>
</evidence>
<dbReference type="OrthoDB" id="6510177at2759"/>
<feature type="transmembrane region" description="Helical" evidence="11">
    <location>
        <begin position="247"/>
        <end position="268"/>
    </location>
</feature>
<feature type="domain" description="SSD" evidence="12">
    <location>
        <begin position="583"/>
        <end position="775"/>
    </location>
</feature>
<evidence type="ECO:0000256" key="9">
    <source>
        <dbReference type="ARBA" id="ARBA00023157"/>
    </source>
</evidence>
<feature type="transmembrane region" description="Helical" evidence="11">
    <location>
        <begin position="1107"/>
        <end position="1127"/>
    </location>
</feature>
<evidence type="ECO:0000256" key="7">
    <source>
        <dbReference type="ARBA" id="ARBA00023055"/>
    </source>
</evidence>
<dbReference type="InterPro" id="IPR032190">
    <property type="entry name" value="NPC1_N"/>
</dbReference>
<organism evidence="13 14">
    <name type="scientific">Pichia inconspicua</name>
    <dbReference type="NCBI Taxonomy" id="52247"/>
    <lineage>
        <taxon>Eukaryota</taxon>
        <taxon>Fungi</taxon>
        <taxon>Dikarya</taxon>
        <taxon>Ascomycota</taxon>
        <taxon>Saccharomycotina</taxon>
        <taxon>Pichiomycetes</taxon>
        <taxon>Pichiales</taxon>
        <taxon>Pichiaceae</taxon>
        <taxon>Pichia</taxon>
    </lineage>
</organism>
<feature type="transmembrane region" description="Helical" evidence="11">
    <location>
        <begin position="1246"/>
        <end position="1269"/>
    </location>
</feature>
<keyword evidence="9" id="KW-1015">Disulfide bond</keyword>
<evidence type="ECO:0000256" key="5">
    <source>
        <dbReference type="ARBA" id="ARBA00022729"/>
    </source>
</evidence>
<dbReference type="GO" id="GO:0032934">
    <property type="term" value="F:sterol binding"/>
    <property type="evidence" value="ECO:0007669"/>
    <property type="project" value="TreeGrafter"/>
</dbReference>
<dbReference type="Pfam" id="PF12349">
    <property type="entry name" value="Sterol-sensing"/>
    <property type="match status" value="1"/>
</dbReference>
<proteinExistence type="inferred from homology"/>
<evidence type="ECO:0000313" key="13">
    <source>
        <dbReference type="EMBL" id="TID31204.1"/>
    </source>
</evidence>
<keyword evidence="4 11" id="KW-0812">Transmembrane</keyword>
<keyword evidence="6 11" id="KW-1133">Transmembrane helix</keyword>
<dbReference type="Proteomes" id="UP000307173">
    <property type="component" value="Unassembled WGS sequence"/>
</dbReference>
<dbReference type="PROSITE" id="PS50156">
    <property type="entry name" value="SSD"/>
    <property type="match status" value="1"/>
</dbReference>
<feature type="transmembrane region" description="Helical" evidence="11">
    <location>
        <begin position="1134"/>
        <end position="1154"/>
    </location>
</feature>
<keyword evidence="3" id="KW-0813">Transport</keyword>
<evidence type="ECO:0000259" key="12">
    <source>
        <dbReference type="PROSITE" id="PS50156"/>
    </source>
</evidence>
<dbReference type="PANTHER" id="PTHR45727:SF2">
    <property type="entry name" value="NPC INTRACELLULAR CHOLESTEROL TRANSPORTER 1"/>
    <property type="match status" value="1"/>
</dbReference>
<sequence>MGNLTPIHSQGYCAMYGVGGKTSFFGPDLPKPDNVPAQKLSPEDYNKLIDICGDSWRDFDYACCDSDQLDQLKENLEKADPLISSCPACKENFHQLFCHFSCSPNQSQFIDVKKTIPAKNNVDVVDELDYYVDSNYASDLYDSCKNIKFGLTNGYAMDLIGGGARNYTEFLKFLGDKKPQIGGSPFQINFKHKTDNSNIVLWHTNSRQCNDSDPNFACACSDCPQVCPTLPDLPRSNQCEKFGFSCYSFYLILIYSILAIVYIVCVKLKQFSLTRQKNLTFLTDDNEPLSADYTMSPDIADISVRSRSMGRLYTNFSYVVNNYLEKCFYKIGYFCASKPKTIISLTGLITLLLSSLFYHVQFETNPVNLWVSPNANSFLEKKMFDESFGSFYRTEQIILSNSSHDSIFQDYETIEWWFEKEIEIQLLTTSVLINDSFVNVTYQDICLNPLGDACVIESFAQYFEGDISNLPEKPNWKNKLRTCADSPVECLPKFQQPLKKNLLFGGNKNNDILTSQAFIITFISNNDNDLNSDQIVKATAWEEMFENYLLTNLTSEAISRGLDISFNTEISLEKELNKSTNTDIRIVVFSYLIMFAYASYALSLSHKRKNGMSLINAEFVSPIGKISRENILLRYLTTTRFGIGLVGIIIVLLSVVSSVGFWSYFGLKSTLIIAEVIPFLILAVGVDNIFLICNEFTNTQRLSVTNSLNMNKKMAVTMANIGPSILLSSTCQFFCFILGSFVGMPAVKNFSLYISVALIFNTLLQLTMFVSILALDEKRIEDGRLDLLPFIRVEQNSVSLPLDGDISSQQNNDLIDLLNEVSNENESSIKRFFREKYSPFLFTPIMKQIIAFTLVLITGISIAMIPNIQLGLDQKIALPSDSYLANYFDDMYSYLDVGPPIYFVVDDLDVTQKVNQQKLCSKFTTCDLFSLVNTIDQEYKRMNISTIAEPIASWIDDFLMWLNPNLSDCCRVKRNEPGDVFCSPYDSPRTCDACFENKPWDYQMHGFPEGDAFMKYFEEWIEAPSYPCPLGGKAPYGNAVELFNNTIRRSYFRTSHTPLRSQENFISAYHNSLEIVKEIKRSNEGLKLFAYSPFYIFFAQYENIKSLTLTLLSVGMLGIGLISLIFFGSLRNSLLFVAILTSIILNIFAMMTFFEISLNAVSLVNLLICLGLSVEFNVHLFKHFNFNDGPISGGVGNSDVRENRAYESLVNIGSTTFGGIALTKLIGISVLSFTRSQIFRIYYFKMWAALVFTASLYALVVSPVILGSFGSKKAFATSKWSKVGSDETLL</sequence>
<feature type="transmembrane region" description="Helical" evidence="11">
    <location>
        <begin position="641"/>
        <end position="665"/>
    </location>
</feature>
<comment type="caution">
    <text evidence="13">The sequence shown here is derived from an EMBL/GenBank/DDBJ whole genome shotgun (WGS) entry which is preliminary data.</text>
</comment>
<dbReference type="Pfam" id="PF22314">
    <property type="entry name" value="NPC1_MLD"/>
    <property type="match status" value="1"/>
</dbReference>
<dbReference type="Gene3D" id="1.20.1640.10">
    <property type="entry name" value="Multidrug efflux transporter AcrB transmembrane domain"/>
    <property type="match status" value="2"/>
</dbReference>
<evidence type="ECO:0000256" key="3">
    <source>
        <dbReference type="ARBA" id="ARBA00022448"/>
    </source>
</evidence>
<evidence type="ECO:0000256" key="4">
    <source>
        <dbReference type="ARBA" id="ARBA00022692"/>
    </source>
</evidence>
<accession>A0A4T0X8Z8</accession>
<evidence type="ECO:0000256" key="1">
    <source>
        <dbReference type="ARBA" id="ARBA00004141"/>
    </source>
</evidence>
<gene>
    <name evidence="13" type="ORF">CANINC_000147</name>
</gene>
<dbReference type="GO" id="GO:0015918">
    <property type="term" value="P:sterol transport"/>
    <property type="evidence" value="ECO:0007669"/>
    <property type="project" value="TreeGrafter"/>
</dbReference>
<evidence type="ECO:0000256" key="6">
    <source>
        <dbReference type="ARBA" id="ARBA00022989"/>
    </source>
</evidence>
<dbReference type="InterPro" id="IPR053956">
    <property type="entry name" value="NPC1_MLD"/>
</dbReference>
<evidence type="ECO:0000256" key="10">
    <source>
        <dbReference type="ARBA" id="ARBA00023180"/>
    </source>
</evidence>
<keyword evidence="10" id="KW-0325">Glycoprotein</keyword>
<keyword evidence="7" id="KW-0445">Lipid transport</keyword>
<keyword evidence="8 11" id="KW-0472">Membrane</keyword>
<dbReference type="InterPro" id="IPR053958">
    <property type="entry name" value="HMGCR/SNAP/NPC1-like_SSD"/>
</dbReference>
<comment type="similarity">
    <text evidence="2">Belongs to the patched family.</text>
</comment>
<feature type="transmembrane region" description="Helical" evidence="11">
    <location>
        <begin position="584"/>
        <end position="602"/>
    </location>
</feature>
<dbReference type="PANTHER" id="PTHR45727">
    <property type="entry name" value="NPC INTRACELLULAR CHOLESTEROL TRANSPORTER 1"/>
    <property type="match status" value="1"/>
</dbReference>
<dbReference type="STRING" id="52247.A0A4T0X8Z8"/>
<protein>
    <recommendedName>
        <fullName evidence="12">SSD domain-containing protein</fullName>
    </recommendedName>
</protein>
<feature type="transmembrane region" description="Helical" evidence="11">
    <location>
        <begin position="750"/>
        <end position="775"/>
    </location>
</feature>
<dbReference type="SUPFAM" id="SSF82866">
    <property type="entry name" value="Multidrug efflux transporter AcrB transmembrane domain"/>
    <property type="match status" value="2"/>
</dbReference>
<keyword evidence="14" id="KW-1185">Reference proteome</keyword>
<evidence type="ECO:0000256" key="8">
    <source>
        <dbReference type="ARBA" id="ARBA00023136"/>
    </source>
</evidence>
<feature type="transmembrane region" description="Helical" evidence="11">
    <location>
        <begin position="840"/>
        <end position="865"/>
    </location>
</feature>
<dbReference type="InterPro" id="IPR000731">
    <property type="entry name" value="SSD"/>
</dbReference>
<evidence type="ECO:0000313" key="14">
    <source>
        <dbReference type="Proteomes" id="UP000307173"/>
    </source>
</evidence>
<feature type="transmembrane region" description="Helical" evidence="11">
    <location>
        <begin position="671"/>
        <end position="693"/>
    </location>
</feature>
<keyword evidence="5" id="KW-0732">Signal</keyword>
<name>A0A4T0X8Z8_9ASCO</name>
<feature type="transmembrane region" description="Helical" evidence="11">
    <location>
        <begin position="714"/>
        <end position="744"/>
    </location>
</feature>
<dbReference type="EMBL" id="SELW01000039">
    <property type="protein sequence ID" value="TID31204.1"/>
    <property type="molecule type" value="Genomic_DNA"/>
</dbReference>
<dbReference type="Pfam" id="PF16414">
    <property type="entry name" value="NPC1_N"/>
    <property type="match status" value="1"/>
</dbReference>
<evidence type="ECO:0000256" key="11">
    <source>
        <dbReference type="SAM" id="Phobius"/>
    </source>
</evidence>
<comment type="subcellular location">
    <subcellularLocation>
        <location evidence="1">Membrane</location>
        <topology evidence="1">Multi-pass membrane protein</topology>
    </subcellularLocation>
</comment>
<feature type="transmembrane region" description="Helical" evidence="11">
    <location>
        <begin position="1209"/>
        <end position="1234"/>
    </location>
</feature>